<evidence type="ECO:0000256" key="2">
    <source>
        <dbReference type="ARBA" id="ARBA00022525"/>
    </source>
</evidence>
<keyword evidence="3" id="KW-0732">Signal</keyword>
<proteinExistence type="predicted"/>
<dbReference type="EMBL" id="HAGO01000232">
    <property type="protein sequence ID" value="SMD29920.1"/>
    <property type="molecule type" value="Transcribed_RNA"/>
</dbReference>
<keyword evidence="2" id="KW-0964">Secreted</keyword>
<dbReference type="AlphaFoldDB" id="A0A482ZAM5"/>
<name>A0A482ZAM5_9ARAC</name>
<evidence type="ECO:0000313" key="4">
    <source>
        <dbReference type="EMBL" id="SMD29755.1"/>
    </source>
</evidence>
<comment type="subcellular location">
    <subcellularLocation>
        <location evidence="1">Secreted</location>
    </subcellularLocation>
</comment>
<dbReference type="InterPro" id="IPR004214">
    <property type="entry name" value="Conotoxin"/>
</dbReference>
<protein>
    <submittedName>
        <fullName evidence="4">U32-Theraphotoxin-Sfo1a_1</fullName>
    </submittedName>
</protein>
<evidence type="ECO:0000256" key="3">
    <source>
        <dbReference type="SAM" id="SignalP"/>
    </source>
</evidence>
<reference evidence="4" key="2">
    <citation type="submission" date="2019-04" db="EMBL/GenBank/DDBJ databases">
        <title>Unravelling the molecular evolution of spider venoms.</title>
        <authorList>
            <person name="Pineda S."/>
        </authorList>
    </citation>
    <scope>NUCLEOTIDE SEQUENCE</scope>
</reference>
<feature type="signal peptide" evidence="3">
    <location>
        <begin position="1"/>
        <end position="20"/>
    </location>
</feature>
<dbReference type="Pfam" id="PF02950">
    <property type="entry name" value="Conotoxin"/>
    <property type="match status" value="1"/>
</dbReference>
<dbReference type="GO" id="GO:0008200">
    <property type="term" value="F:ion channel inhibitor activity"/>
    <property type="evidence" value="ECO:0007669"/>
    <property type="project" value="InterPro"/>
</dbReference>
<reference evidence="4" key="1">
    <citation type="submission" date="2017-03" db="EMBL/GenBank/DDBJ databases">
        <authorList>
            <person name="QRISCLOUD D."/>
        </authorList>
    </citation>
    <scope>NUCLEOTIDE SEQUENCE</scope>
</reference>
<dbReference type="EMBL" id="HAGO01000081">
    <property type="protein sequence ID" value="SMD29769.1"/>
    <property type="molecule type" value="Transcribed_RNA"/>
</dbReference>
<dbReference type="EMBL" id="HAGO01000067">
    <property type="protein sequence ID" value="SMD29755.1"/>
    <property type="molecule type" value="Transcribed_RNA"/>
</dbReference>
<accession>A0A482ZAM5</accession>
<evidence type="ECO:0000256" key="1">
    <source>
        <dbReference type="ARBA" id="ARBA00004613"/>
    </source>
</evidence>
<sequence>MKNLIFVLLFALVLFSMVSASSVEERKTALEFPETDTALELPHEREDEKDCAEAGYSCWSKYCCTGSSCMFFVCSSWH</sequence>
<organism evidence="4">
    <name type="scientific">Selenotholus foelschei</name>
    <dbReference type="NCBI Taxonomy" id="1905327"/>
    <lineage>
        <taxon>Eukaryota</taxon>
        <taxon>Metazoa</taxon>
        <taxon>Ecdysozoa</taxon>
        <taxon>Arthropoda</taxon>
        <taxon>Chelicerata</taxon>
        <taxon>Arachnida</taxon>
        <taxon>Araneae</taxon>
        <taxon>Mygalomorphae</taxon>
        <taxon>Avicularoidea</taxon>
        <taxon>Theraphosidae</taxon>
        <taxon>Selenotholus</taxon>
    </lineage>
</organism>
<dbReference type="GO" id="GO:0005576">
    <property type="term" value="C:extracellular region"/>
    <property type="evidence" value="ECO:0007669"/>
    <property type="project" value="UniProtKB-SubCell"/>
</dbReference>
<feature type="chain" id="PRO_5033825545" evidence="3">
    <location>
        <begin position="21"/>
        <end position="78"/>
    </location>
</feature>